<dbReference type="PANTHER" id="PTHR40254">
    <property type="entry name" value="BLR0577 PROTEIN"/>
    <property type="match status" value="1"/>
</dbReference>
<name>A0A3D9YYR3_9HYPH</name>
<dbReference type="PANTHER" id="PTHR40254:SF1">
    <property type="entry name" value="BLR0577 PROTEIN"/>
    <property type="match status" value="1"/>
</dbReference>
<dbReference type="InterPro" id="IPR052189">
    <property type="entry name" value="L-asp_N-monooxygenase_NS-form"/>
</dbReference>
<gene>
    <name evidence="2" type="ORF">DES32_2904</name>
</gene>
<organism evidence="2 3">
    <name type="scientific">Methylovirgula ligni</name>
    <dbReference type="NCBI Taxonomy" id="569860"/>
    <lineage>
        <taxon>Bacteria</taxon>
        <taxon>Pseudomonadati</taxon>
        <taxon>Pseudomonadota</taxon>
        <taxon>Alphaproteobacteria</taxon>
        <taxon>Hyphomicrobiales</taxon>
        <taxon>Beijerinckiaceae</taxon>
        <taxon>Methylovirgula</taxon>
    </lineage>
</organism>
<protein>
    <submittedName>
        <fullName evidence="2">Putative NAD(P)/FAD-binding protein YdhS</fullName>
    </submittedName>
</protein>
<evidence type="ECO:0000313" key="3">
    <source>
        <dbReference type="Proteomes" id="UP000256900"/>
    </source>
</evidence>
<dbReference type="Pfam" id="PF13454">
    <property type="entry name" value="NAD_binding_9"/>
    <property type="match status" value="1"/>
</dbReference>
<dbReference type="SUPFAM" id="SSF51905">
    <property type="entry name" value="FAD/NAD(P)-binding domain"/>
    <property type="match status" value="1"/>
</dbReference>
<dbReference type="InterPro" id="IPR036188">
    <property type="entry name" value="FAD/NAD-bd_sf"/>
</dbReference>
<accession>A0A3D9YYR3</accession>
<dbReference type="Proteomes" id="UP000256900">
    <property type="component" value="Unassembled WGS sequence"/>
</dbReference>
<dbReference type="AlphaFoldDB" id="A0A3D9YYR3"/>
<reference evidence="2 3" key="1">
    <citation type="submission" date="2018-08" db="EMBL/GenBank/DDBJ databases">
        <title>Genomic Encyclopedia of Type Strains, Phase IV (KMG-IV): sequencing the most valuable type-strain genomes for metagenomic binning, comparative biology and taxonomic classification.</title>
        <authorList>
            <person name="Goeker M."/>
        </authorList>
    </citation>
    <scope>NUCLEOTIDE SEQUENCE [LARGE SCALE GENOMIC DNA]</scope>
    <source>
        <strain evidence="2 3">BW863</strain>
    </source>
</reference>
<dbReference type="Gene3D" id="3.50.50.60">
    <property type="entry name" value="FAD/NAD(P)-binding domain"/>
    <property type="match status" value="1"/>
</dbReference>
<evidence type="ECO:0000313" key="2">
    <source>
        <dbReference type="EMBL" id="REF84059.1"/>
    </source>
</evidence>
<evidence type="ECO:0000259" key="1">
    <source>
        <dbReference type="Pfam" id="PF13454"/>
    </source>
</evidence>
<sequence length="493" mass="53952">MLRDKTESKPGQKRSSSVVIVGGGLSGVSAALKLLWRTAFPLQIFLIDPHEEPGRGVAYSTRDLEHRLNAPARRHIIRPGEPDHFPRWLSNNAIAEGWPGPEDGNFVEAFSPRWLFGSYIQSELKAAVRGAHTDVVFKHIQQAAVDIKKDGDGLAVGLADGEWLKADHVILANGVFTSSGGMEVATALEDDSRYLSNPWKEGIFESLLKAHDVAIIGSHLTMIDCVASLERRGYRGSYTVVSRLGLMPNPAYTGEPWHDFLADREPPTTALSLLKLLRTEIASATAAGFNWQAVAASIRPHIGALWRTASLAEKRRFLRHLQSRTLGHSAPPSAIALVERAVREGRLTSIAGRVARIDICGERLGIHLRPRGATSAIYHQTDRVIRCIGFEYDWSRIDDRLVQNLLRRGLVRPGPLNSGIDADENGAIIAADGTLSKSFSAIGHPLNGSAFYESSASSALREQSTVLADRLLPLLEVTRSATPSHMEAIYDDR</sequence>
<keyword evidence="3" id="KW-1185">Reference proteome</keyword>
<feature type="domain" description="FAD-dependent urate hydroxylase HpyO/Asp monooxygenase CreE-like FAD/NAD(P)-binding" evidence="1">
    <location>
        <begin position="19"/>
        <end position="175"/>
    </location>
</feature>
<dbReference type="RefSeq" id="WP_165204353.1">
    <property type="nucleotide sequence ID" value="NZ_CP025086.1"/>
</dbReference>
<proteinExistence type="predicted"/>
<dbReference type="InterPro" id="IPR038732">
    <property type="entry name" value="HpyO/CreE_NAD-binding"/>
</dbReference>
<comment type="caution">
    <text evidence="2">The sequence shown here is derived from an EMBL/GenBank/DDBJ whole genome shotgun (WGS) entry which is preliminary data.</text>
</comment>
<dbReference type="EMBL" id="QUMO01000005">
    <property type="protein sequence ID" value="REF84059.1"/>
    <property type="molecule type" value="Genomic_DNA"/>
</dbReference>